<evidence type="ECO:0000256" key="1">
    <source>
        <dbReference type="SAM" id="MobiDB-lite"/>
    </source>
</evidence>
<name>A0A8H3GEM7_9AGAM</name>
<evidence type="ECO:0000256" key="2">
    <source>
        <dbReference type="SAM" id="Phobius"/>
    </source>
</evidence>
<dbReference type="AlphaFoldDB" id="A0A8H3GEM7"/>
<feature type="transmembrane region" description="Helical" evidence="2">
    <location>
        <begin position="94"/>
        <end position="113"/>
    </location>
</feature>
<feature type="transmembrane region" description="Helical" evidence="2">
    <location>
        <begin position="179"/>
        <end position="206"/>
    </location>
</feature>
<feature type="compositionally biased region" description="Basic and acidic residues" evidence="1">
    <location>
        <begin position="342"/>
        <end position="351"/>
    </location>
</feature>
<feature type="transmembrane region" description="Helical" evidence="2">
    <location>
        <begin position="24"/>
        <end position="47"/>
    </location>
</feature>
<dbReference type="EMBL" id="CAJMWW010000114">
    <property type="protein sequence ID" value="CAE6445757.1"/>
    <property type="molecule type" value="Genomic_DNA"/>
</dbReference>
<reference evidence="3" key="1">
    <citation type="submission" date="2021-01" db="EMBL/GenBank/DDBJ databases">
        <authorList>
            <person name="Kaushik A."/>
        </authorList>
    </citation>
    <scope>NUCLEOTIDE SEQUENCE</scope>
    <source>
        <strain evidence="3">AG3-T5</strain>
    </source>
</reference>
<feature type="region of interest" description="Disordered" evidence="1">
    <location>
        <begin position="342"/>
        <end position="362"/>
    </location>
</feature>
<feature type="transmembrane region" description="Helical" evidence="2">
    <location>
        <begin position="125"/>
        <end position="145"/>
    </location>
</feature>
<feature type="transmembrane region" description="Helical" evidence="2">
    <location>
        <begin position="218"/>
        <end position="242"/>
    </location>
</feature>
<evidence type="ECO:0000313" key="4">
    <source>
        <dbReference type="Proteomes" id="UP000663841"/>
    </source>
</evidence>
<sequence>MSPPWFHWTNMVLQPVLFAVQSQYIFLLATLQCLLQGSLLSMLSAFFSSRTIVQRPLWFRAYVLLVNTLSFTQTVLVVAQGFKLFSSVPPTRALGNAFTMLTTIIGISVQLFFIHRCWRIFNKRVLPVVPLVLINLASFVSGILAESFENQGSTTKVSLRITIHWEQHRRLREPEYCSFALVVIICLSCAFVVYVSVTATTIVFLYRTRTGLREHDGIFNTIWQVIWASAAPPLIALTINIVNGYIVKSGPHALTFMAGCLNAKFCNLSLMINLIGQGHIRRKFESRVPNLPTISTSQTPGIISEPVFAISMTNLNLGAENIDQDKVSSSVGALHVDDASWAKPDEPEARRSTHQVRFSLGP</sequence>
<evidence type="ECO:0000313" key="3">
    <source>
        <dbReference type="EMBL" id="CAE6445757.1"/>
    </source>
</evidence>
<keyword evidence="2" id="KW-0472">Membrane</keyword>
<accession>A0A8H3GEM7</accession>
<comment type="caution">
    <text evidence="3">The sequence shown here is derived from an EMBL/GenBank/DDBJ whole genome shotgun (WGS) entry which is preliminary data.</text>
</comment>
<gene>
    <name evidence="3" type="ORF">RDB_LOCUS111562</name>
</gene>
<protein>
    <submittedName>
        <fullName evidence="3">Uncharacterized protein</fullName>
    </submittedName>
</protein>
<dbReference type="Proteomes" id="UP000663841">
    <property type="component" value="Unassembled WGS sequence"/>
</dbReference>
<keyword evidence="2" id="KW-0812">Transmembrane</keyword>
<keyword evidence="2" id="KW-1133">Transmembrane helix</keyword>
<proteinExistence type="predicted"/>
<organism evidence="3 4">
    <name type="scientific">Rhizoctonia solani</name>
    <dbReference type="NCBI Taxonomy" id="456999"/>
    <lineage>
        <taxon>Eukaryota</taxon>
        <taxon>Fungi</taxon>
        <taxon>Dikarya</taxon>
        <taxon>Basidiomycota</taxon>
        <taxon>Agaricomycotina</taxon>
        <taxon>Agaricomycetes</taxon>
        <taxon>Cantharellales</taxon>
        <taxon>Ceratobasidiaceae</taxon>
        <taxon>Rhizoctonia</taxon>
    </lineage>
</organism>
<feature type="transmembrane region" description="Helical" evidence="2">
    <location>
        <begin position="59"/>
        <end position="82"/>
    </location>
</feature>